<reference evidence="1 2" key="1">
    <citation type="submission" date="2020-02" db="EMBL/GenBank/DDBJ databases">
        <title>Albibacoteraceae fam. nov., the first described family within the subdivision 4 Verrucomicrobia.</title>
        <authorList>
            <person name="Xi F."/>
        </authorList>
    </citation>
    <scope>NUCLEOTIDE SEQUENCE [LARGE SCALE GENOMIC DNA]</scope>
    <source>
        <strain evidence="1 2">CK1056</strain>
    </source>
</reference>
<proteinExistence type="predicted"/>
<evidence type="ECO:0000313" key="1">
    <source>
        <dbReference type="EMBL" id="NDV62236.1"/>
    </source>
</evidence>
<name>A0A6B2M1H8_9BACT</name>
<gene>
    <name evidence="1" type="ORF">G0Q06_07235</name>
</gene>
<dbReference type="RefSeq" id="WP_163963958.1">
    <property type="nucleotide sequence ID" value="NZ_JAAGNX010000002.1"/>
</dbReference>
<evidence type="ECO:0000313" key="2">
    <source>
        <dbReference type="Proteomes" id="UP000478417"/>
    </source>
</evidence>
<dbReference type="AlphaFoldDB" id="A0A6B2M1H8"/>
<accession>A0A6B2M1H8</accession>
<organism evidence="1 2">
    <name type="scientific">Oceanipulchritudo coccoides</name>
    <dbReference type="NCBI Taxonomy" id="2706888"/>
    <lineage>
        <taxon>Bacteria</taxon>
        <taxon>Pseudomonadati</taxon>
        <taxon>Verrucomicrobiota</taxon>
        <taxon>Opitutia</taxon>
        <taxon>Puniceicoccales</taxon>
        <taxon>Oceanipulchritudinaceae</taxon>
        <taxon>Oceanipulchritudo</taxon>
    </lineage>
</organism>
<dbReference type="Proteomes" id="UP000478417">
    <property type="component" value="Unassembled WGS sequence"/>
</dbReference>
<keyword evidence="2" id="KW-1185">Reference proteome</keyword>
<protein>
    <submittedName>
        <fullName evidence="1">Uncharacterized protein</fullName>
    </submittedName>
</protein>
<dbReference type="EMBL" id="JAAGNX010000002">
    <property type="protein sequence ID" value="NDV62236.1"/>
    <property type="molecule type" value="Genomic_DNA"/>
</dbReference>
<comment type="caution">
    <text evidence="1">The sequence shown here is derived from an EMBL/GenBank/DDBJ whole genome shotgun (WGS) entry which is preliminary data.</text>
</comment>
<sequence length="398" mass="45096">MSGNTQFWTHIGERVCAPLYFSMCHWIHEQISGRNMRKILFLARDGLILKDTWELLYGKEGSPAPLYLWASRRCLRIARMERLGDSEKALILSRKNLTPAQCLHQLGLDFPEPGADTGVAWNAPLRSRQDREAFMDYLDSVSGRILKQAKEERECLLAYLESVGLITATKEPVALVDLGWQGNLQAALQELLNNSGSQTELHGYYMGTIAPVGVQDSKRTSGLYFNHSSPEKPCRAIRHCQLLVETLFAAPHPSIKRIRREGNSFKPEYVPVDEHADIQPSLILMQRAALAHIQKKRECWEADPAMPLEEGFAELTRLLRKPNAKEAQIVGNVNHFGGFGQALDLHPLARPEGSSTSVWNLRNQYRRAYWRAGFLKRLKPWQRLALAPLIIGMPPDRS</sequence>